<protein>
    <submittedName>
        <fullName evidence="2">Uncharacterized protein</fullName>
    </submittedName>
</protein>
<reference evidence="2" key="1">
    <citation type="journal article" date="2020" name="Nature">
        <title>Giant virus diversity and host interactions through global metagenomics.</title>
        <authorList>
            <person name="Schulz F."/>
            <person name="Roux S."/>
            <person name="Paez-Espino D."/>
            <person name="Jungbluth S."/>
            <person name="Walsh D.A."/>
            <person name="Denef V.J."/>
            <person name="McMahon K.D."/>
            <person name="Konstantinidis K.T."/>
            <person name="Eloe-Fadrosh E.A."/>
            <person name="Kyrpides N.C."/>
            <person name="Woyke T."/>
        </authorList>
    </citation>
    <scope>NUCLEOTIDE SEQUENCE</scope>
    <source>
        <strain evidence="2">GVMAG-S-1029409-49</strain>
    </source>
</reference>
<keyword evidence="1" id="KW-1133">Transmembrane helix</keyword>
<evidence type="ECO:0000313" key="2">
    <source>
        <dbReference type="EMBL" id="QHU35539.1"/>
    </source>
</evidence>
<keyword evidence="1" id="KW-0472">Membrane</keyword>
<sequence>MTTPSSYCKAHGIDTKQKWIISVMSGLLFLIFTLPITYDLTDGLARIVGSRTTRYGGPTLVGIALHTVVFALVVRVMMW</sequence>
<keyword evidence="1" id="KW-0812">Transmembrane</keyword>
<feature type="transmembrane region" description="Helical" evidence="1">
    <location>
        <begin position="19"/>
        <end position="38"/>
    </location>
</feature>
<name>A0A6C0LXP8_9ZZZZ</name>
<proteinExistence type="predicted"/>
<dbReference type="EMBL" id="MN740609">
    <property type="protein sequence ID" value="QHU35539.1"/>
    <property type="molecule type" value="Genomic_DNA"/>
</dbReference>
<feature type="transmembrane region" description="Helical" evidence="1">
    <location>
        <begin position="58"/>
        <end position="78"/>
    </location>
</feature>
<evidence type="ECO:0000256" key="1">
    <source>
        <dbReference type="SAM" id="Phobius"/>
    </source>
</evidence>
<dbReference type="AlphaFoldDB" id="A0A6C0LXP8"/>
<organism evidence="2">
    <name type="scientific">viral metagenome</name>
    <dbReference type="NCBI Taxonomy" id="1070528"/>
    <lineage>
        <taxon>unclassified sequences</taxon>
        <taxon>metagenomes</taxon>
        <taxon>organismal metagenomes</taxon>
    </lineage>
</organism>
<accession>A0A6C0LXP8</accession>